<feature type="region of interest" description="Disordered" evidence="1">
    <location>
        <begin position="704"/>
        <end position="769"/>
    </location>
</feature>
<dbReference type="GO" id="GO:0004601">
    <property type="term" value="F:peroxidase activity"/>
    <property type="evidence" value="ECO:0007669"/>
    <property type="project" value="InterPro"/>
</dbReference>
<dbReference type="Gene3D" id="1.10.606.10">
    <property type="entry name" value="Vanadium-containing Chloroperoxidase, domain 2"/>
    <property type="match status" value="1"/>
</dbReference>
<keyword evidence="5" id="KW-1185">Reference proteome</keyword>
<dbReference type="OMA" id="ERYWMAL"/>
<proteinExistence type="predicted"/>
<evidence type="ECO:0000256" key="1">
    <source>
        <dbReference type="SAM" id="MobiDB-lite"/>
    </source>
</evidence>
<feature type="compositionally biased region" description="Basic and acidic residues" evidence="1">
    <location>
        <begin position="704"/>
        <end position="738"/>
    </location>
</feature>
<feature type="region of interest" description="Disordered" evidence="1">
    <location>
        <begin position="588"/>
        <end position="624"/>
    </location>
</feature>
<name>A0A8J5X790_DIALT</name>
<dbReference type="EMBL" id="JAGTXO010000068">
    <property type="protein sequence ID" value="KAG8457542.1"/>
    <property type="molecule type" value="Genomic_DNA"/>
</dbReference>
<evidence type="ECO:0008006" key="6">
    <source>
        <dbReference type="Google" id="ProtNLM"/>
    </source>
</evidence>
<accession>A0A8J5X790</accession>
<evidence type="ECO:0000313" key="5">
    <source>
        <dbReference type="Proteomes" id="UP000751190"/>
    </source>
</evidence>
<keyword evidence="2" id="KW-0812">Transmembrane</keyword>
<evidence type="ECO:0000256" key="2">
    <source>
        <dbReference type="SAM" id="Phobius"/>
    </source>
</evidence>
<feature type="signal peptide" evidence="3">
    <location>
        <begin position="1"/>
        <end position="19"/>
    </location>
</feature>
<dbReference type="Proteomes" id="UP000751190">
    <property type="component" value="Unassembled WGS sequence"/>
</dbReference>
<dbReference type="InterPro" id="IPR036938">
    <property type="entry name" value="PAP2/HPO_sf"/>
</dbReference>
<dbReference type="InterPro" id="IPR016119">
    <property type="entry name" value="Br/Cl_peroxidase_C"/>
</dbReference>
<dbReference type="AlphaFoldDB" id="A0A8J5X790"/>
<reference evidence="4" key="1">
    <citation type="submission" date="2021-05" db="EMBL/GenBank/DDBJ databases">
        <title>The genome of the haptophyte Pavlova lutheri (Diacronema luteri, Pavlovales) - a model for lipid biosynthesis in eukaryotic algae.</title>
        <authorList>
            <person name="Hulatt C.J."/>
            <person name="Posewitz M.C."/>
        </authorList>
    </citation>
    <scope>NUCLEOTIDE SEQUENCE</scope>
    <source>
        <strain evidence="4">NIVA-4/92</strain>
    </source>
</reference>
<gene>
    <name evidence="4" type="ORF">KFE25_004178</name>
</gene>
<organism evidence="4 5">
    <name type="scientific">Diacronema lutheri</name>
    <name type="common">Unicellular marine alga</name>
    <name type="synonym">Monochrysis lutheri</name>
    <dbReference type="NCBI Taxonomy" id="2081491"/>
    <lineage>
        <taxon>Eukaryota</taxon>
        <taxon>Haptista</taxon>
        <taxon>Haptophyta</taxon>
        <taxon>Pavlovophyceae</taxon>
        <taxon>Pavlovales</taxon>
        <taxon>Pavlovaceae</taxon>
        <taxon>Diacronema</taxon>
    </lineage>
</organism>
<feature type="chain" id="PRO_5035284781" description="Phosphatidic acid phosphatase type 2/haloperoxidase domain-containing protein" evidence="3">
    <location>
        <begin position="20"/>
        <end position="769"/>
    </location>
</feature>
<evidence type="ECO:0000313" key="4">
    <source>
        <dbReference type="EMBL" id="KAG8457542.1"/>
    </source>
</evidence>
<keyword evidence="2" id="KW-0472">Membrane</keyword>
<feature type="transmembrane region" description="Helical" evidence="2">
    <location>
        <begin position="639"/>
        <end position="659"/>
    </location>
</feature>
<protein>
    <recommendedName>
        <fullName evidence="6">Phosphatidic acid phosphatase type 2/haloperoxidase domain-containing protein</fullName>
    </recommendedName>
</protein>
<dbReference type="SUPFAM" id="SSF48317">
    <property type="entry name" value="Acid phosphatase/Vanadium-dependent haloperoxidase"/>
    <property type="match status" value="1"/>
</dbReference>
<sequence>MYWPLLLALAGDTSQCTCAGDAADSDWSAATACAASAIEHVRVDSALTASTGLRGVAAREDHTGRHWDLRTYTEPTSGRRLYPYVFAKTLAHDERTGFSDADDVDTLLRAIRCMSREALDGIRLFDGVDGANAPLRVRKLTGVPTGYSYNLMGCAVQTPHLYHLYPIDSAASAFEMAEVYAMSLLRDVRFTDFGTDATVLAVIDALNAYTDKTTAPTDATGAITPATLFRGVGTGETVGPYISQFLLSAFHNGNMRNVEQRYVGEEDPDNALTFASWRDQQNGGRTPAISFTAPSLVHTPRVLGAIVHNDPVNQFFQQAYLVAKSNGIAPNEYGHPATSAWTSGGEPDVLAALAHVALPALRTAWHQKWALTLRIRPEVFAQRVELASADAQLHDAVPGLAAILAEMAVSPALLELVRADNERRGANRTLLLAGQFPEGAPTHPSHPSGHAVIAGACVTVLKAMLRTHDGEGDAAAPLKWVAGARTARVPSADGQSLVAYTAADAADMTIIGELNKLASNIAIGRNWAGVHYRGDADGGIAAGEEYAIAYLEDKLREAREDEMGVKGAELGGGWTLSKFDGTVVTITQPSTDGSSGGIGAGTATSASDDDGNGGGGSKDAAKTAKSGVVLEPGTWVQEYLYVLVLGPVVLVLAALVGWLQLVRPRLVARAAVASVAGASAAAKRGTKAQASTPWRDTLRDIDRGAQERDGAKVAPTAEHDAGGEDRRPRRRSRAESGARHASAPVEVTAVAITSAGGERRAESASWWPW</sequence>
<comment type="caution">
    <text evidence="4">The sequence shown here is derived from an EMBL/GenBank/DDBJ whole genome shotgun (WGS) entry which is preliminary data.</text>
</comment>
<dbReference type="OrthoDB" id="4253at2759"/>
<evidence type="ECO:0000256" key="3">
    <source>
        <dbReference type="SAM" id="SignalP"/>
    </source>
</evidence>
<keyword evidence="3" id="KW-0732">Signal</keyword>
<keyword evidence="2" id="KW-1133">Transmembrane helix</keyword>